<dbReference type="SUPFAM" id="SSF52833">
    <property type="entry name" value="Thioredoxin-like"/>
    <property type="match status" value="1"/>
</dbReference>
<evidence type="ECO:0000313" key="3">
    <source>
        <dbReference type="EMBL" id="HGZ44608.1"/>
    </source>
</evidence>
<dbReference type="EMBL" id="DSQF01000030">
    <property type="protein sequence ID" value="HGZ44608.1"/>
    <property type="molecule type" value="Genomic_DNA"/>
</dbReference>
<accession>A0A832I583</accession>
<evidence type="ECO:0000256" key="1">
    <source>
        <dbReference type="SAM" id="MobiDB-lite"/>
    </source>
</evidence>
<comment type="caution">
    <text evidence="3">The sequence shown here is derived from an EMBL/GenBank/DDBJ whole genome shotgun (WGS) entry which is preliminary data.</text>
</comment>
<evidence type="ECO:0000259" key="2">
    <source>
        <dbReference type="PROSITE" id="PS51352"/>
    </source>
</evidence>
<dbReference type="InterPro" id="IPR013766">
    <property type="entry name" value="Thioredoxin_domain"/>
</dbReference>
<gene>
    <name evidence="3" type="ORF">ENR23_14590</name>
</gene>
<dbReference type="InterPro" id="IPR036249">
    <property type="entry name" value="Thioredoxin-like_sf"/>
</dbReference>
<protein>
    <submittedName>
        <fullName evidence="3">Thioredoxin family protein</fullName>
    </submittedName>
</protein>
<feature type="region of interest" description="Disordered" evidence="1">
    <location>
        <begin position="1"/>
        <end position="33"/>
    </location>
</feature>
<proteinExistence type="predicted"/>
<sequence length="221" mass="23663">MARPPPADHRALRRAARGAPAPSRRRVAPCPNHEPRSISPWWALLLLPLGLAGGWLIGNAPEPAEPPAAGAPGEAARAAPASGEALAMPDAAGGATQAAISQWTTMEAAVEESRRTGKPILMDFNAEWCPPCPMLERQVFDDAALARRVQREVIPVSIVDRRREDGANPPGVDDLQRRFAVDAFPTLVVHSARTGRSDHLRGYGGPQHTVDWITRAAAAVR</sequence>
<dbReference type="Pfam" id="PF13899">
    <property type="entry name" value="Thioredoxin_7"/>
    <property type="match status" value="1"/>
</dbReference>
<feature type="domain" description="Thioredoxin" evidence="2">
    <location>
        <begin position="67"/>
        <end position="221"/>
    </location>
</feature>
<dbReference type="Gene3D" id="3.40.30.10">
    <property type="entry name" value="Glutaredoxin"/>
    <property type="match status" value="1"/>
</dbReference>
<organism evidence="3">
    <name type="scientific">Eiseniibacteriota bacterium</name>
    <dbReference type="NCBI Taxonomy" id="2212470"/>
    <lineage>
        <taxon>Bacteria</taxon>
        <taxon>Candidatus Eiseniibacteriota</taxon>
    </lineage>
</organism>
<name>A0A832I583_UNCEI</name>
<dbReference type="PROSITE" id="PS51352">
    <property type="entry name" value="THIOREDOXIN_2"/>
    <property type="match status" value="1"/>
</dbReference>
<dbReference type="AlphaFoldDB" id="A0A832I583"/>
<feature type="compositionally biased region" description="Basic and acidic residues" evidence="1">
    <location>
        <begin position="1"/>
        <end position="10"/>
    </location>
</feature>
<reference evidence="3" key="1">
    <citation type="journal article" date="2020" name="mSystems">
        <title>Genome- and Community-Level Interaction Insights into Carbon Utilization and Element Cycling Functions of Hydrothermarchaeota in Hydrothermal Sediment.</title>
        <authorList>
            <person name="Zhou Z."/>
            <person name="Liu Y."/>
            <person name="Xu W."/>
            <person name="Pan J."/>
            <person name="Luo Z.H."/>
            <person name="Li M."/>
        </authorList>
    </citation>
    <scope>NUCLEOTIDE SEQUENCE [LARGE SCALE GENOMIC DNA]</scope>
    <source>
        <strain evidence="3">SpSt-381</strain>
    </source>
</reference>